<dbReference type="RefSeq" id="WP_237380884.1">
    <property type="nucleotide sequence ID" value="NZ_CP071793.1"/>
</dbReference>
<sequence>MSRPFRFLLTMCMLAVSFFAPNALAQGPKIAVVDIDYAILQSDEGKALQSKLNAFKEQANSEGQKIAEEAREAQQQLQDQGASLSQDKKTELLKKLEDSRIALKRLETDKSREGKEMQDLGLASIEKKLAPVLEKLQKEGDYDMILNRVDGLVLVNHKRVDLTTKLIEELNKMK</sequence>
<dbReference type="GO" id="GO:0051082">
    <property type="term" value="F:unfolded protein binding"/>
    <property type="evidence" value="ECO:0007669"/>
    <property type="project" value="InterPro"/>
</dbReference>
<evidence type="ECO:0000256" key="3">
    <source>
        <dbReference type="SAM" id="MobiDB-lite"/>
    </source>
</evidence>
<feature type="compositionally biased region" description="Low complexity" evidence="3">
    <location>
        <begin position="73"/>
        <end position="85"/>
    </location>
</feature>
<comment type="similarity">
    <text evidence="1">Belongs to the Skp family.</text>
</comment>
<gene>
    <name evidence="5" type="ORF">J3U87_00025</name>
</gene>
<dbReference type="Gene3D" id="3.30.910.20">
    <property type="entry name" value="Skp domain"/>
    <property type="match status" value="1"/>
</dbReference>
<reference evidence="5" key="1">
    <citation type="submission" date="2021-03" db="EMBL/GenBank/DDBJ databases">
        <title>Acanthopleuribacteraceae sp. M133.</title>
        <authorList>
            <person name="Wang G."/>
        </authorList>
    </citation>
    <scope>NUCLEOTIDE SEQUENCE</scope>
    <source>
        <strain evidence="5">M133</strain>
    </source>
</reference>
<protein>
    <submittedName>
        <fullName evidence="5">OmpH family outer membrane protein</fullName>
    </submittedName>
</protein>
<evidence type="ECO:0000313" key="5">
    <source>
        <dbReference type="EMBL" id="QTD50826.1"/>
    </source>
</evidence>
<dbReference type="Pfam" id="PF03938">
    <property type="entry name" value="OmpH"/>
    <property type="match status" value="1"/>
</dbReference>
<dbReference type="SUPFAM" id="SSF111384">
    <property type="entry name" value="OmpH-like"/>
    <property type="match status" value="1"/>
</dbReference>
<dbReference type="InterPro" id="IPR024930">
    <property type="entry name" value="Skp_dom_sf"/>
</dbReference>
<dbReference type="PANTHER" id="PTHR35089:SF1">
    <property type="entry name" value="CHAPERONE PROTEIN SKP"/>
    <property type="match status" value="1"/>
</dbReference>
<dbReference type="PANTHER" id="PTHR35089">
    <property type="entry name" value="CHAPERONE PROTEIN SKP"/>
    <property type="match status" value="1"/>
</dbReference>
<dbReference type="KEGG" id="scor:J3U87_00025"/>
<feature type="signal peptide" evidence="4">
    <location>
        <begin position="1"/>
        <end position="25"/>
    </location>
</feature>
<dbReference type="InterPro" id="IPR005632">
    <property type="entry name" value="Chaperone_Skp"/>
</dbReference>
<dbReference type="AlphaFoldDB" id="A0A8A4TLJ2"/>
<evidence type="ECO:0000256" key="1">
    <source>
        <dbReference type="ARBA" id="ARBA00009091"/>
    </source>
</evidence>
<dbReference type="GO" id="GO:0050821">
    <property type="term" value="P:protein stabilization"/>
    <property type="evidence" value="ECO:0007669"/>
    <property type="project" value="TreeGrafter"/>
</dbReference>
<dbReference type="EMBL" id="CP071793">
    <property type="protein sequence ID" value="QTD50826.1"/>
    <property type="molecule type" value="Genomic_DNA"/>
</dbReference>
<evidence type="ECO:0000313" key="6">
    <source>
        <dbReference type="Proteomes" id="UP000663929"/>
    </source>
</evidence>
<dbReference type="Proteomes" id="UP000663929">
    <property type="component" value="Chromosome"/>
</dbReference>
<dbReference type="GO" id="GO:0005829">
    <property type="term" value="C:cytosol"/>
    <property type="evidence" value="ECO:0007669"/>
    <property type="project" value="TreeGrafter"/>
</dbReference>
<proteinExistence type="inferred from homology"/>
<feature type="chain" id="PRO_5035166426" evidence="4">
    <location>
        <begin position="26"/>
        <end position="174"/>
    </location>
</feature>
<feature type="region of interest" description="Disordered" evidence="3">
    <location>
        <begin position="68"/>
        <end position="89"/>
    </location>
</feature>
<organism evidence="5 6">
    <name type="scientific">Sulfidibacter corallicola</name>
    <dbReference type="NCBI Taxonomy" id="2818388"/>
    <lineage>
        <taxon>Bacteria</taxon>
        <taxon>Pseudomonadati</taxon>
        <taxon>Acidobacteriota</taxon>
        <taxon>Holophagae</taxon>
        <taxon>Acanthopleuribacterales</taxon>
        <taxon>Acanthopleuribacteraceae</taxon>
        <taxon>Sulfidibacter</taxon>
    </lineage>
</organism>
<evidence type="ECO:0000256" key="2">
    <source>
        <dbReference type="ARBA" id="ARBA00022729"/>
    </source>
</evidence>
<accession>A0A8A4TLJ2</accession>
<name>A0A8A4TLJ2_SULCO</name>
<keyword evidence="6" id="KW-1185">Reference proteome</keyword>
<dbReference type="SMART" id="SM00935">
    <property type="entry name" value="OmpH"/>
    <property type="match status" value="1"/>
</dbReference>
<evidence type="ECO:0000256" key="4">
    <source>
        <dbReference type="SAM" id="SignalP"/>
    </source>
</evidence>
<keyword evidence="2 4" id="KW-0732">Signal</keyword>